<gene>
    <name evidence="2" type="ORF">SDC9_175002</name>
</gene>
<comment type="caution">
    <text evidence="2">The sequence shown here is derived from an EMBL/GenBank/DDBJ whole genome shotgun (WGS) entry which is preliminary data.</text>
</comment>
<dbReference type="EMBL" id="VSSQ01077526">
    <property type="protein sequence ID" value="MPN27568.1"/>
    <property type="molecule type" value="Genomic_DNA"/>
</dbReference>
<sequence length="217" mass="24479">MHTAQMIGTPYLWKLDEIEFASYGLCWFVDMYRGHKMVSHGGNTKGFSSLVTLLPEKNFGIIMLSNMDTSFSIYVMTYTILDRILGLEEINWSPKIKTEVDKLFGIMDAMQEKKAKDRIPDTKPSHPLKDYAGEYTHPAFGTIILELDADTLKGKYYSSDLAVQHYHYDIFDVTFTLMGLQSLVTFNTNAQGAIDSLTAPLEPAPGVDPIVFKKVCK</sequence>
<protein>
    <recommendedName>
        <fullName evidence="1">Peptidase S12 Pab87-related C-terminal domain-containing protein</fullName>
    </recommendedName>
</protein>
<organism evidence="2">
    <name type="scientific">bioreactor metagenome</name>
    <dbReference type="NCBI Taxonomy" id="1076179"/>
    <lineage>
        <taxon>unclassified sequences</taxon>
        <taxon>metagenomes</taxon>
        <taxon>ecological metagenomes</taxon>
    </lineage>
</organism>
<reference evidence="2" key="1">
    <citation type="submission" date="2019-08" db="EMBL/GenBank/DDBJ databases">
        <authorList>
            <person name="Kucharzyk K."/>
            <person name="Murdoch R.W."/>
            <person name="Higgins S."/>
            <person name="Loffler F."/>
        </authorList>
    </citation>
    <scope>NUCLEOTIDE SEQUENCE</scope>
</reference>
<dbReference type="InterPro" id="IPR012338">
    <property type="entry name" value="Beta-lactam/transpept-like"/>
</dbReference>
<dbReference type="AlphaFoldDB" id="A0A645GKW7"/>
<name>A0A645GKW7_9ZZZZ</name>
<dbReference type="InterPro" id="IPR021860">
    <property type="entry name" value="Peptidase_S12_Pab87-rel_C"/>
</dbReference>
<feature type="domain" description="Peptidase S12 Pab87-related C-terminal" evidence="1">
    <location>
        <begin position="118"/>
        <end position="214"/>
    </location>
</feature>
<dbReference type="Gene3D" id="3.40.710.10">
    <property type="entry name" value="DD-peptidase/beta-lactamase superfamily"/>
    <property type="match status" value="1"/>
</dbReference>
<dbReference type="SUPFAM" id="SSF56601">
    <property type="entry name" value="beta-lactamase/transpeptidase-like"/>
    <property type="match status" value="1"/>
</dbReference>
<proteinExistence type="predicted"/>
<evidence type="ECO:0000313" key="2">
    <source>
        <dbReference type="EMBL" id="MPN27568.1"/>
    </source>
</evidence>
<dbReference type="Gene3D" id="2.40.128.600">
    <property type="match status" value="1"/>
</dbReference>
<dbReference type="Pfam" id="PF11954">
    <property type="entry name" value="DUF3471"/>
    <property type="match status" value="1"/>
</dbReference>
<accession>A0A645GKW7</accession>
<evidence type="ECO:0000259" key="1">
    <source>
        <dbReference type="Pfam" id="PF11954"/>
    </source>
</evidence>